<dbReference type="Proteomes" id="UP000829398">
    <property type="component" value="Chromosome 3"/>
</dbReference>
<organism evidence="1 2">
    <name type="scientific">Citrus sinensis</name>
    <name type="common">Sweet orange</name>
    <name type="synonym">Citrus aurantium var. sinensis</name>
    <dbReference type="NCBI Taxonomy" id="2711"/>
    <lineage>
        <taxon>Eukaryota</taxon>
        <taxon>Viridiplantae</taxon>
        <taxon>Streptophyta</taxon>
        <taxon>Embryophyta</taxon>
        <taxon>Tracheophyta</taxon>
        <taxon>Spermatophyta</taxon>
        <taxon>Magnoliopsida</taxon>
        <taxon>eudicotyledons</taxon>
        <taxon>Gunneridae</taxon>
        <taxon>Pentapetalae</taxon>
        <taxon>rosids</taxon>
        <taxon>malvids</taxon>
        <taxon>Sapindales</taxon>
        <taxon>Rutaceae</taxon>
        <taxon>Aurantioideae</taxon>
        <taxon>Citrus</taxon>
    </lineage>
</organism>
<evidence type="ECO:0000313" key="2">
    <source>
        <dbReference type="Proteomes" id="UP000829398"/>
    </source>
</evidence>
<sequence>MVQPSSKPEEPSTSIPVVDESDDENADQGSSQTEPIPPNRPVPETSSKPSSTQWFTFDDIPRHKWPARHQEFAAWVGVQMTRPNAQSQTVLREFCSRFTALTVIYEQFIGEPAVVNEASRKEFHQMKCCSLKRNHLEMHYKRMSMLYYKLNGFNNPALKHVFIASLPPELQPELQRQLTAFNLDIANISLGKIFQLTMLCLDRLCEQKDFFKDLIENKQPFASACKKPYLKIQCKDDKKCTCSTKKKSHFHKHSHRSFSSKKIKKPYRDFKKNDPSQFRKKKHNCCSICKKRGHFGQNYPNKSAKAVRLIQHLQKSSILLDHEDVESNFSEQTEYDDHTTFILTESTDDSEIDEISVISTVQEINQIIAMSHNLEQNKNEEDQSATIQNLQIQALMGEMRRMMTAELELIHERLDQVENTRAGQPQPVPQARRRERALVREEINDYYKDKYDEEEDLVEAKEVKLAVIEFSDYAITWWDQLVVSRRRNRERPIETWDEMKSLMRKSFVPNHYYRDLYQKLQRLTQDKVKLQHYVEIEEIVHKAIKIEQQLKRRGNTRAGPNSSSTPWKPSYVKRDERSQASTTPKLRSEPSKHNTQDETEENEIPPLEDVEDEEYIAPGELTLVARRVLSVQVKEDKVAQRENIFHTRCYVQDKVCSMIIDGGHCTNVASTIMVEKLGLLTVKHPRPYKLQWLNDSEEVKVNKQVLVTFRIGKYEDKVLCYVVPMQAGHLLLGRAWQFERRVKHDGFTNKYSFVFLRPFQNQNPQLQDPSQLEEPSLSRASTSTCPPNI</sequence>
<protein>
    <submittedName>
        <fullName evidence="1">Uncharacterized protein</fullName>
    </submittedName>
</protein>
<name>A0ACB8M4U1_CITSI</name>
<reference evidence="2" key="1">
    <citation type="journal article" date="2023" name="Hortic. Res.">
        <title>A chromosome-level phased genome enabling allele-level studies in sweet orange: a case study on citrus Huanglongbing tolerance.</title>
        <authorList>
            <person name="Wu B."/>
            <person name="Yu Q."/>
            <person name="Deng Z."/>
            <person name="Duan Y."/>
            <person name="Luo F."/>
            <person name="Gmitter F. Jr."/>
        </authorList>
    </citation>
    <scope>NUCLEOTIDE SEQUENCE [LARGE SCALE GENOMIC DNA]</scope>
    <source>
        <strain evidence="2">cv. Valencia</strain>
    </source>
</reference>
<proteinExistence type="predicted"/>
<comment type="caution">
    <text evidence="1">The sequence shown here is derived from an EMBL/GenBank/DDBJ whole genome shotgun (WGS) entry which is preliminary data.</text>
</comment>
<dbReference type="EMBL" id="CM039172">
    <property type="protein sequence ID" value="KAH9780591.1"/>
    <property type="molecule type" value="Genomic_DNA"/>
</dbReference>
<accession>A0ACB8M4U1</accession>
<evidence type="ECO:0000313" key="1">
    <source>
        <dbReference type="EMBL" id="KAH9780591.1"/>
    </source>
</evidence>
<keyword evidence="2" id="KW-1185">Reference proteome</keyword>
<gene>
    <name evidence="1" type="ORF">KPL71_008136</name>
</gene>